<accession>A0A813E165</accession>
<organism evidence="1 2">
    <name type="scientific">Polarella glacialis</name>
    <name type="common">Dinoflagellate</name>
    <dbReference type="NCBI Taxonomy" id="89957"/>
    <lineage>
        <taxon>Eukaryota</taxon>
        <taxon>Sar</taxon>
        <taxon>Alveolata</taxon>
        <taxon>Dinophyceae</taxon>
        <taxon>Suessiales</taxon>
        <taxon>Suessiaceae</taxon>
        <taxon>Polarella</taxon>
    </lineage>
</organism>
<reference evidence="1" key="1">
    <citation type="submission" date="2021-02" db="EMBL/GenBank/DDBJ databases">
        <authorList>
            <person name="Dougan E. K."/>
            <person name="Rhodes N."/>
            <person name="Thang M."/>
            <person name="Chan C."/>
        </authorList>
    </citation>
    <scope>NUCLEOTIDE SEQUENCE</scope>
</reference>
<feature type="non-terminal residue" evidence="1">
    <location>
        <position position="1"/>
    </location>
</feature>
<protein>
    <submittedName>
        <fullName evidence="1">Uncharacterized protein</fullName>
    </submittedName>
</protein>
<dbReference type="Proteomes" id="UP000654075">
    <property type="component" value="Unassembled WGS sequence"/>
</dbReference>
<name>A0A813E165_POLGL</name>
<dbReference type="AlphaFoldDB" id="A0A813E165"/>
<dbReference type="EMBL" id="CAJNNV010006822">
    <property type="protein sequence ID" value="CAE8594130.1"/>
    <property type="molecule type" value="Genomic_DNA"/>
</dbReference>
<keyword evidence="2" id="KW-1185">Reference proteome</keyword>
<sequence length="63" mass="7026">VEFSDRLVVLKPPDWALPGNPVRGEVMDQDEDQPCSLGSSASQLALFTQAMWPSRQWPILADE</sequence>
<feature type="non-terminal residue" evidence="1">
    <location>
        <position position="63"/>
    </location>
</feature>
<proteinExistence type="predicted"/>
<evidence type="ECO:0000313" key="1">
    <source>
        <dbReference type="EMBL" id="CAE8594130.1"/>
    </source>
</evidence>
<comment type="caution">
    <text evidence="1">The sequence shown here is derived from an EMBL/GenBank/DDBJ whole genome shotgun (WGS) entry which is preliminary data.</text>
</comment>
<evidence type="ECO:0000313" key="2">
    <source>
        <dbReference type="Proteomes" id="UP000654075"/>
    </source>
</evidence>
<gene>
    <name evidence="1" type="ORF">PGLA1383_LOCUS12701</name>
</gene>